<evidence type="ECO:0000313" key="1">
    <source>
        <dbReference type="EMBL" id="CAB4136287.1"/>
    </source>
</evidence>
<evidence type="ECO:0000313" key="3">
    <source>
        <dbReference type="EMBL" id="CAB4198994.1"/>
    </source>
</evidence>
<dbReference type="EMBL" id="LR796853">
    <property type="protein sequence ID" value="CAB4169922.1"/>
    <property type="molecule type" value="Genomic_DNA"/>
</dbReference>
<accession>A0A6J5S227</accession>
<name>A0A6J5S227_9CAUD</name>
<proteinExistence type="predicted"/>
<organism evidence="3">
    <name type="scientific">uncultured Caudovirales phage</name>
    <dbReference type="NCBI Taxonomy" id="2100421"/>
    <lineage>
        <taxon>Viruses</taxon>
        <taxon>Duplodnaviria</taxon>
        <taxon>Heunggongvirae</taxon>
        <taxon>Uroviricota</taxon>
        <taxon>Caudoviricetes</taxon>
        <taxon>Peduoviridae</taxon>
        <taxon>Maltschvirus</taxon>
        <taxon>Maltschvirus maltsch</taxon>
    </lineage>
</organism>
<protein>
    <submittedName>
        <fullName evidence="3">Uncharacterized protein</fullName>
    </submittedName>
</protein>
<dbReference type="EMBL" id="LR797283">
    <property type="protein sequence ID" value="CAB4198994.1"/>
    <property type="molecule type" value="Genomic_DNA"/>
</dbReference>
<dbReference type="EMBL" id="LR796314">
    <property type="protein sequence ID" value="CAB4136287.1"/>
    <property type="molecule type" value="Genomic_DNA"/>
</dbReference>
<reference evidence="3" key="1">
    <citation type="submission" date="2020-05" db="EMBL/GenBank/DDBJ databases">
        <authorList>
            <person name="Chiriac C."/>
            <person name="Salcher M."/>
            <person name="Ghai R."/>
            <person name="Kavagutti S V."/>
        </authorList>
    </citation>
    <scope>NUCLEOTIDE SEQUENCE</scope>
</reference>
<evidence type="ECO:0000313" key="2">
    <source>
        <dbReference type="EMBL" id="CAB4169922.1"/>
    </source>
</evidence>
<gene>
    <name evidence="3" type="ORF">UFOVP1334_6</name>
    <name evidence="1" type="ORF">UFOVP296_43</name>
    <name evidence="2" type="ORF">UFOVP912_18</name>
</gene>
<sequence length="166" mass="17267">MANHNTTTYDLQKPDRLNPTRLLDANVVSGTVEFAVIPYTTLVTYTSGDVIKLCVLPADCQPLPLLSKFTSQANTGGGTTAINIGSAGVPTGYCQPTVIAANLGDLGFTKNAVTQPVWGVPTDLVADTVNAANVNNGTTIQATVTTGGTLTAGVQCYFLLAYKRGK</sequence>